<dbReference type="GO" id="GO:0005524">
    <property type="term" value="F:ATP binding"/>
    <property type="evidence" value="ECO:0007669"/>
    <property type="project" value="UniProtKB-KW"/>
</dbReference>
<feature type="transmembrane region" description="Helical" evidence="13">
    <location>
        <begin position="5999"/>
        <end position="6019"/>
    </location>
</feature>
<evidence type="ECO:0000256" key="9">
    <source>
        <dbReference type="ARBA" id="ARBA00023055"/>
    </source>
</evidence>
<dbReference type="Proteomes" id="UP001479290">
    <property type="component" value="Unassembled WGS sequence"/>
</dbReference>
<comment type="subcellular location">
    <subcellularLocation>
        <location evidence="1">Cytoplasmic vesicle membrane</location>
        <topology evidence="1">Multi-pass membrane protein</topology>
    </subcellularLocation>
</comment>
<evidence type="ECO:0000313" key="16">
    <source>
        <dbReference type="Proteomes" id="UP001479290"/>
    </source>
</evidence>
<feature type="transmembrane region" description="Helical" evidence="13">
    <location>
        <begin position="4988"/>
        <end position="5007"/>
    </location>
</feature>
<feature type="transmembrane region" description="Helical" evidence="13">
    <location>
        <begin position="4956"/>
        <end position="4976"/>
    </location>
</feature>
<feature type="transmembrane region" description="Helical" evidence="13">
    <location>
        <begin position="4872"/>
        <end position="4896"/>
    </location>
</feature>
<dbReference type="Gene3D" id="3.40.50.300">
    <property type="entry name" value="P-loop containing nucleotide triphosphate hydrolases"/>
    <property type="match status" value="2"/>
</dbReference>
<feature type="transmembrane region" description="Helical" evidence="13">
    <location>
        <begin position="5911"/>
        <end position="5935"/>
    </location>
</feature>
<feature type="transmembrane region" description="Helical" evidence="13">
    <location>
        <begin position="5840"/>
        <end position="5867"/>
    </location>
</feature>
<feature type="domain" description="ABC transporter" evidence="14">
    <location>
        <begin position="5159"/>
        <end position="5390"/>
    </location>
</feature>
<feature type="domain" description="ABC transporter" evidence="14">
    <location>
        <begin position="6066"/>
        <end position="6304"/>
    </location>
</feature>
<keyword evidence="6" id="KW-0067">ATP-binding</keyword>
<feature type="transmembrane region" description="Helical" evidence="13">
    <location>
        <begin position="5791"/>
        <end position="5819"/>
    </location>
</feature>
<dbReference type="InterPro" id="IPR003439">
    <property type="entry name" value="ABC_transporter-like_ATP-bd"/>
</dbReference>
<dbReference type="Pfam" id="PF00005">
    <property type="entry name" value="ABC_tran"/>
    <property type="match status" value="2"/>
</dbReference>
<comment type="caution">
    <text evidence="15">The sequence shown here is derived from an EMBL/GenBank/DDBJ whole genome shotgun (WGS) entry which is preliminary data.</text>
</comment>
<keyword evidence="7" id="KW-1278">Translocase</keyword>
<feature type="transmembrane region" description="Helical" evidence="13">
    <location>
        <begin position="5555"/>
        <end position="5576"/>
    </location>
</feature>
<dbReference type="SMART" id="SM00382">
    <property type="entry name" value="AAA"/>
    <property type="match status" value="2"/>
</dbReference>
<evidence type="ECO:0000256" key="11">
    <source>
        <dbReference type="ARBA" id="ARBA00023329"/>
    </source>
</evidence>
<dbReference type="Pfam" id="PF23321">
    <property type="entry name" value="R1_ABCA1"/>
    <property type="match status" value="1"/>
</dbReference>
<dbReference type="PROSITE" id="PS50893">
    <property type="entry name" value="ABC_TRANSPORTER_2"/>
    <property type="match status" value="2"/>
</dbReference>
<evidence type="ECO:0000256" key="12">
    <source>
        <dbReference type="SAM" id="MobiDB-lite"/>
    </source>
</evidence>
<sequence length="6408" mass="707792">MASFLQQLRLLLWKNGLSVIRQPGWSLALLVWPLVIFIILAVTRSQFPPKLKDTCYVAPKNLPSTGFFPFLQTLMCSTDSSCTGKSYLTEGQSKSRSYTGHRHRRDVESHSLSALLHGLPPLAHLQKGGLVHSILKRDTSDHPELLEIWDRMLNSSLQNIPNVTSVAQAFNNTVLVDQTMESVWESVNILKKSLCSFSMNSINTSSGTQDFFTQGLINFCSSNNTVLEASLLTLNQVLTEILLSNPTEVFELIGGTVVVLDNLQQEPSVWDFMLGLPDPFLKPTDEEKLKSGAGELENLKNALTFLQKTFPQANISTAVTNPVINKGIGFLNYMGAWQGRDVYVKLSDVMNSSSIDVVSSDLKDLINQIQIPLDKIPVLFIEEDFRTFLCDHNIAASYCWSWEVGQIFQGINTWKAAEQVLLAWSQTSASADLAFTKEVFSSLLGLVSPSSMDAVLKHSRSQRSSDAQPQSLGEQLIFGLSSTAFDFLQGMPGWEYIQTFMMGGHSSMQVARVAMEAQLSFIDVVLRDAKYVQEVFLSLMQNETFANAWADHGMDSIVQTVTKVLEGHTSCRELSSPWAWMSAYSSLDPQLWGTLVCSGNDTSLEQMLLTPFLPVIEKVQQLVGVVNGTVMYNVTPSILMAEWHSLYTTSMQYGSALQNLQTELNEEYFAAWISGNISVGLPQILLTRGTETFETMGSLLEQSYLWPSMEPYFHMAYWILTYQPNATVSPNCTLTSSAFTCQTGFTWETAVPLIQSLISEVISEPDSLLRPIQGTVALLQNSYMALLQQILVNSIPSQLLGSDISLQDLLLNLINTVEKEIQLLSNIESTQQFDTQLSLNLLNDIMEALGLGQIENLLSGGSQTTSVHPVIMDILQVFNNRSNQMLNSEEGFAVLQTILSQLGAILPTEQQYQLEAGLNKTHALIRDLEICSALGQDCVADVQNVFEFLGAMLAFENNITILIKPLQGNMTLPVVVDVLALFLPWNMSWPSEDSMEIVRKVQHLLEQAYASHVFNISQGLQASNLTIFELAQINSTILYRWSPSVLQTLNMAVQIPQCLNTQTTESPQWHSASGEAKCVLQLIQSASALLEVIPVAENTQMSLKDWLNITVVEYQKLSNMSSSGSDPLALTEEVLITTLSAIRQNLQYLGVKNISDITNELNILEDLLKKVIREPYPYHTINSTLMAQGQYAQKVYRDIILWYLNKLGNATSGSMFAEILNQLIHMAEMQVTLINAETDMATLVMNQIKNLTHVQLPLEGEDLVQVANTIMVMLQGELDLIKRNLELQRAFYDSLCFPMNISIPAEIEAQIMTYLSLTREWITNPQVTTALAAIFQWEISSVDITTPGVDLEKLLQAITPLLPPKEREYLAVVDQVSQAVNYALQVASTDRGLQNENFTEAAISAVRVVLESISNETGVLPWEVVENILSAFNSSLQLILNTNMSYAQANNLTQETLQMVEGVIHALLPAEAAEVLVPITNSILTYLQTISQPSGPDKWNEVIINVIKEFQNFLPSNNTAQPIVSVLMKVSEFILSSNEGNLTKDWIINQQLTMALARIFQGNVSSADLTTTGVNLDQLLQAMAPLLSLEDKAFLAVAEQVSQKLTYALQVASTDGGLQSENFTEAINSIVRVVLESISNETGALPQDVVDRISGALNGLLHLILNPNMSYTQLGSLTQETIQMVEGAIHALLPAEAAEVLGPIKNSILTYLNNISQPAGFDQWNELIINVMTELQNSLPSNSTAQPIISMLIKVTEILLSSNEGNLTKDWIINQQLTMALSTIFQGNVSSVDLATTGVDLDQLLQAIAPLLSPEERAFLSVAEQVSKTITYALQVASTDGGLQSENFTEAIISAVRVVLESMSNETGALPQDMVDNILGAFNGSLQLILNPNMSYAQLGKLTQETIQKVEGAIHALLPAEAAEVLGPIKNTILTYLNNISQPAGFDQWNELIINVMTELQNSLPSNNTAQPIISMLIKVTEILLNSNEGNLTKDWIINQQLTMALATIFQGNVSSVDLATTGVDLDQLLQAIAPLLSPEERAFLSVAEQVSQTITYALQVASTDGGLQSENFTEAIISAVRVVLESMSNMTGALPQDVVDNILGAFSGSLQLILNPNMSYAQLGNLTQETIQMVEGAIHALLPAEAAEVLGPIKNSILTYLNNISQPAGFDQWNELIINVMTELQNSLPSNSTAQPIISMLIKVTEILLSSNEGNLTKDWIINQQLTMALAAIFQGNVSSVDLATTGVDLDQLLQAIAPLLSPENRAFLSVAEQVSQTITYALQVASTDGGLQSENFTEAIISAVRVVLESMSNETGALPQDVVDNILGAFNGSLQLILNPNMSYAQLGSLTQETIQMVEGAIHALLPAEAAEVLGPIKNSILTYLNNISQPAGFDQWNELIINVMTELQNSLPSNNTAQPIISMLIKVTEILLSSNEGNLTKDWIINQQLTMALATIFQGNVSSVDLATTGVDLDQLLQAIAPLLSPEERAFLSVAEQVSQKLSYALQVASTDGGLQSENFTEAIISAVRVVLESMSNETGALPQDVVDNILGAFSGSLQLILNPNMSYAQLGSLTQETIQIVAEAIHALLPAEAAEVLGPIKNTILTYLNNISQPAGFDQWNELIINVMTELQNSLPSNSTAQPIISMLIKVTEILLSSNEGNLTNDWIINQQLTMALAAIFQGNVSSVDLATAGVDLNQLLQAIAPLLSTEEKVIISVAEQVSQRVNYALQVASTEGGLQSENFTEAVFSAVRVVLDSISNETGALPQDVVDNILGALNGSLQMILNPNINYNQANNLTQEIIQMLEGSIHALLPEEAAEVLVPITSGILTYLKTISEPGGPDKWNEVIINVLKELQVSWQSNNTAQPIISMLLNLMEFVVSSNGGNLTKDWIINQQLTMALAGIFQGNVSTVDLVTTGKDLNQLLEALAPLLSPEDRSFLSVTEQVSQTLTYALQVASTDGGLQSENFTEAIISAVRVVLESMSNETGALPQDVVDNILGAFNGSLQLILNPNMDYSKANNLTQETLQMAEGVIHALFPAEVVEVLVPMKNSILTYLQTISQPSGPDKWNEVIVNVMRELQNSLPSNNTAQPIISVILKITEYVLNSNEGYTNMWDNLGNFSLGSLNEITEQLAVFLGSVSPFVNESAQTFTESVAVLVQILSGSADQLTFDKLEEMLAALFSNFRDTPMWDSLPSIVSTIQGSIVNSTHNMQAQTELFHALQQPLSSLLSDIFHVMNTSNFTAQSFVGGLPQAIGLTVEAALQAGLGGQSLNCSYVQQIWQDVKAVSGISEDHVTLWCNISLLPVIASVNKPGVAIPAFNMTGMEMNPLWINVTAGMMAGSLETFYGAILNNTFASIHLTEVLLYYTSMLSNLSVSELTNQADWNAQLFQMQLYQSLSTVQMALEQIKTEAPWMTPYIEAIGKTIEVILQNGNLFQNSTASPLIVMQALEITLTGMNFTEEIINYILSGDIFMNPNGSMVDNIIKEVIQQIIGTGLLVEWPTLYGLMQQVLYLEDTSGTLWKSVEFFNWLYTTEDTGLNFVLEILRKLYEIIRDALTNMPTPLSCWSDTFIDLAGNVLYLLKQIKLTSDLFAPVEQYLSPLKMQIAHGQNLQGLVSNTRNTRNVAREVQREPVDDFLDLLDINYQALLEVLSIPPTSTEIFETIHVFFANPDLGVILKGLSKEMAGNTSQEETIDTALNVLSYLTLPSNGQQFLEIFMDIASEGWSLQDIDKVEKLAQSLGRMIDVAMALSDQPPLNIAQRIEHMAQQLQASVSSIVSQEGNGTDTAIQFLTTLNSILNENFEEIKDISPQVTGILQNIIGSFSSPGSQMSIASYFAAVDQTAEAFASLLSGEVAVYFNISGQMLQAFALLEAYPADIEKVTMFTSMISNSLNHVLALSNITTLPNGQSIQEVTHSLILSSATATHILFNLSMSNYSLSSDAEREMLLTQTFNQMVVILPKETHLYLFAIKSSLFTALSQVSSTADITSHFPEISQSVTQSLLNSLNITYDSTSTHMTPDGLVYILMTVSNQVSMSLYEGLMLSGSPIQILQVVNTLSEVASSIYSIMPVEGQQYINITLKLMETMYFVLNDTSAFGDVNEAVSQVVNSVNNLLAMVPDMNTDSFSSIIGDLEHTLKTILMIIQAGQSPLTKAADITQQLLHTIQNLISLGNSSSVESELAKIVLGASSMNIGHLLGMNDTNWTSKLPVLLTNLANSLPDDLQYSSLIKSIMRSLANESQENLHLLQQVLNTAFEFGSGNWANESSGLILDHLLTQVCALENMASVQLISQVLPLGPRLLCDTVVPAIQALHVLSTSLVNQSTDIYDLIFQTFVGDPSTYNTEVDWTSTLSQIVGFNISTLKTLNINITSPAEVKVSELLKNTTQFVEDVERYTNFPPVALQALLDYPLPNSNMQILTWLTNLQQCSDPSSLQLDPMGQVIFSAFCELSDDWYSITVLFLRHVDAKAALFRLMLSKEIQDLVAIMLEMVKFLTGIMQKLVPAINKLQQYLTNIGELNLVANQEFHSLVRGKRSTMSSKATFNTISRALCKNGILTLFALTNVPIVTETDPSVQADHKREELIEKFKIPHDASPFCMNLYLDMVNTTGGAVAWAFLKPMLLGQVLYSPDTPLTREIMTKSNSSLHQFGDLKLYASEWIESSSYVMQSANILTKTLPILQNSLRNPFVQNFIRTQTGIDVAQMSSTLNQFSNMTVLLEKNKFIMQQITTLSMLMMNLSSCVNFDRYRAFNSTDELDKQAEKLAQNRELYASIIFKLPKENSSSLPPNIDYTIRMNIENVMRTDRSRNPFWVKDAFISATKTQRYSRGFVFLQESIERAIIEMQTGKAVDGPAVQMQAFPYPCYYKDEYLNSIAFAFPMALMISWVLFVANFVKKLVHERELRLHEYMKMMGVNPISHFFAWLIESAVFLLVTVIILTIILKAGGILPRSDGFVLFLYLCDYGFSVLAISFLVSSFFDKTNIAGLSGSLIYIICFFPFIVLIHLEDNLSFSVKSALSLFSPTCFSYASQYISRYEKQEEGIQWSNMYISPLAGDTSSFGWLCWLLLIDSVVYFIIGIYIRMVFPGKYGIGVPWYFPVTRSFWADMFSCCNRVPKKIGRGLLFTNMMQEQKSTDKGKGKSSLAGNGEEDYSGLPVGVSLYGLTKTYGGRHAVDNLNLSFYEGHVTSLLGHNGAGKTTTMSLLTGLFSPTSGTIEVYGMDMQTSIDDVRKEMGVCMQYDVLFDHLTTKEHLLLYAQIKAPHLTKQEVNEQVRKILMETDMHAHRHKRVGTLSGGMKRKLSISIAFIGGSRLVVLDEPTTGVDPCSRRSIWDIVLQYKQEHTIILSTHHLDEAEVLSDRIAFLERGGLKCCGSPFYLKDKLAKGYNLTLTKKVQTLDSNEKFDIEEIRDFIQSYLPDARRKEGEVGDLVYALPLYNTQNAAAYQSLLTDLDQNLDKLQLGCYGISDTTLEEVFLQLTRDDMEPTESETLSVSESVIMNDMCASRESIPDDINSMYLGEKASLTGTSTVSGLALTAQRVMAMLLKRVHHSRRDWKGLFSQVLLPVFFVIAAMGLGSIKSDLQHFPKIVLSPALYNVDEQYAFFSNQNPTASSLVDTMMSYPGIDHICMRDPTDSVCKERPPTGPQTWISRGNSSATFTTCKCSNQVQSCPAPGYEPPHMRNPSSQIVYNLTGINIENYLLATANDFIRNRYGGWDFGKPLPIDLKLDMLDVPENRTLSKVWYNPEGHHTMPAYLNSLNNFILRSSLPPEKRQQYTISISSHPYPGQVQDEDIMVSGLVSILVALCVLTGYSIMTASFVIYEVQEHHTGSKRLQQISGISEPFYWIINFFYDMALYMVPVVLSVAMIAAFQLPAFTERQNLGAVTLLLVLFGFSTFPWMYLLSALFKDTEMAFIGYVCINLFISINTIISTSIIYFLGQLNQNDQSIQNVYRTMSNIFLVFPQFSFGNGLMELTRVDMQVQILSAFGVDAYKNPFSMDVLGWMYISMFLQGFICFTLRLLLNKTLLRKVRHLFCWKRNVVQSYSPNEDEDVVDERLRVARGDASADILQVNQLTKVYQNLSKRVQAVKKLSVGIPAGECFGLLGVNGAGKTTTFKMLTGDISPTDGSAKIRDIDGRMVDIIDCRREGINIGYCPQVDALDDLLTGEEHLYFYSRIRGISKRETDQVVNYLLKKLELNYHRHNTSENYSCGTRRKLSTALALIGNPQILLLDEPSSGMDPRSKRHLWKIISEQVMGKCAVVLTSHSMEECEALCTRLAIMVKGQFRCLGSLQHIKNRFGKGFTVRMYLAGASYDVDMISNFMQQNFPSTCLKDHHSNMVEYHVPVAPGGVASIFGLLEANKAVLQIKHFSVSQTTLDEVFINFAMGKTDTDAPEVTEGSDIDSLDSYNTLD</sequence>
<dbReference type="PANTHER" id="PTHR19229">
    <property type="entry name" value="ATP-BINDING CASSETTE TRANSPORTER SUBFAMILY A ABCA"/>
    <property type="match status" value="1"/>
</dbReference>
<dbReference type="SUPFAM" id="SSF52540">
    <property type="entry name" value="P-loop containing nucleoside triphosphate hydrolases"/>
    <property type="match status" value="2"/>
</dbReference>
<dbReference type="PANTHER" id="PTHR19229:SF29">
    <property type="entry name" value="GLUCOSYLCERAMIDE TRANSPORTER ABCA12"/>
    <property type="match status" value="1"/>
</dbReference>
<feature type="region of interest" description="Disordered" evidence="12">
    <location>
        <begin position="6388"/>
        <end position="6408"/>
    </location>
</feature>
<evidence type="ECO:0000256" key="2">
    <source>
        <dbReference type="ARBA" id="ARBA00022448"/>
    </source>
</evidence>
<keyword evidence="3 13" id="KW-0812">Transmembrane</keyword>
<dbReference type="PROSITE" id="PS00211">
    <property type="entry name" value="ABC_TRANSPORTER_1"/>
    <property type="match status" value="1"/>
</dbReference>
<keyword evidence="2" id="KW-0813">Transport</keyword>
<name>A0AAW2A8U0_CULAL</name>
<keyword evidence="8 13" id="KW-1133">Transmembrane helix</keyword>
<evidence type="ECO:0000256" key="5">
    <source>
        <dbReference type="ARBA" id="ARBA00022741"/>
    </source>
</evidence>
<dbReference type="FunFam" id="3.40.50.300:FF:000298">
    <property type="entry name" value="ATP-binding cassette sub-family A member 12"/>
    <property type="match status" value="1"/>
</dbReference>
<dbReference type="EMBL" id="JAWDJR010000009">
    <property type="protein sequence ID" value="KAK9969131.1"/>
    <property type="molecule type" value="Genomic_DNA"/>
</dbReference>
<dbReference type="Pfam" id="PF12698">
    <property type="entry name" value="ABC2_membrane_3"/>
    <property type="match status" value="2"/>
</dbReference>
<dbReference type="GO" id="GO:0030659">
    <property type="term" value="C:cytoplasmic vesicle membrane"/>
    <property type="evidence" value="ECO:0007669"/>
    <property type="project" value="UniProtKB-SubCell"/>
</dbReference>
<feature type="transmembrane region" description="Helical" evidence="13">
    <location>
        <begin position="5061"/>
        <end position="5082"/>
    </location>
</feature>
<keyword evidence="5" id="KW-0547">Nucleotide-binding</keyword>
<evidence type="ECO:0000256" key="8">
    <source>
        <dbReference type="ARBA" id="ARBA00022989"/>
    </source>
</evidence>
<keyword evidence="16" id="KW-1185">Reference proteome</keyword>
<dbReference type="InterPro" id="IPR003593">
    <property type="entry name" value="AAA+_ATPase"/>
</dbReference>
<organism evidence="15 16">
    <name type="scientific">Culter alburnus</name>
    <name type="common">Topmouth culter</name>
    <dbReference type="NCBI Taxonomy" id="194366"/>
    <lineage>
        <taxon>Eukaryota</taxon>
        <taxon>Metazoa</taxon>
        <taxon>Chordata</taxon>
        <taxon>Craniata</taxon>
        <taxon>Vertebrata</taxon>
        <taxon>Euteleostomi</taxon>
        <taxon>Actinopterygii</taxon>
        <taxon>Neopterygii</taxon>
        <taxon>Teleostei</taxon>
        <taxon>Ostariophysi</taxon>
        <taxon>Cypriniformes</taxon>
        <taxon>Xenocyprididae</taxon>
        <taxon>Xenocypridinae</taxon>
        <taxon>Culter</taxon>
    </lineage>
</organism>
<dbReference type="CDD" id="cd03263">
    <property type="entry name" value="ABC_subfamily_A"/>
    <property type="match status" value="2"/>
</dbReference>
<dbReference type="InterPro" id="IPR056264">
    <property type="entry name" value="R2_ABCA1-4-like"/>
</dbReference>
<keyword evidence="10 13" id="KW-0472">Membrane</keyword>
<evidence type="ECO:0000259" key="14">
    <source>
        <dbReference type="PROSITE" id="PS50893"/>
    </source>
</evidence>
<evidence type="ECO:0000256" key="7">
    <source>
        <dbReference type="ARBA" id="ARBA00022967"/>
    </source>
</evidence>
<dbReference type="FunFam" id="3.40.50.300:FF:000689">
    <property type="entry name" value="ATP binding cassette subfamily A member 12"/>
    <property type="match status" value="1"/>
</dbReference>
<dbReference type="InterPro" id="IPR013525">
    <property type="entry name" value="ABC2_TM"/>
</dbReference>
<dbReference type="InterPro" id="IPR026082">
    <property type="entry name" value="ABCA"/>
</dbReference>
<keyword evidence="11" id="KW-0968">Cytoplasmic vesicle</keyword>
<evidence type="ECO:0000256" key="13">
    <source>
        <dbReference type="SAM" id="Phobius"/>
    </source>
</evidence>
<evidence type="ECO:0000256" key="10">
    <source>
        <dbReference type="ARBA" id="ARBA00023136"/>
    </source>
</evidence>
<feature type="transmembrane region" description="Helical" evidence="13">
    <location>
        <begin position="5879"/>
        <end position="5899"/>
    </location>
</feature>
<dbReference type="GO" id="GO:0005319">
    <property type="term" value="F:lipid transporter activity"/>
    <property type="evidence" value="ECO:0007669"/>
    <property type="project" value="TreeGrafter"/>
</dbReference>
<evidence type="ECO:0000256" key="3">
    <source>
        <dbReference type="ARBA" id="ARBA00022692"/>
    </source>
</evidence>
<gene>
    <name evidence="15" type="ORF">ABG768_027331</name>
</gene>
<feature type="transmembrane region" description="Helical" evidence="13">
    <location>
        <begin position="4922"/>
        <end position="4944"/>
    </location>
</feature>
<evidence type="ECO:0000313" key="15">
    <source>
        <dbReference type="EMBL" id="KAK9969131.1"/>
    </source>
</evidence>
<feature type="transmembrane region" description="Helical" evidence="13">
    <location>
        <begin position="24"/>
        <end position="42"/>
    </location>
</feature>
<dbReference type="GO" id="GO:0032376">
    <property type="term" value="P:positive regulation of cholesterol transport"/>
    <property type="evidence" value="ECO:0007669"/>
    <property type="project" value="UniProtKB-ARBA"/>
</dbReference>
<dbReference type="InterPro" id="IPR017871">
    <property type="entry name" value="ABC_transporter-like_CS"/>
</dbReference>
<dbReference type="InterPro" id="IPR027417">
    <property type="entry name" value="P-loop_NTPase"/>
</dbReference>
<evidence type="ECO:0000256" key="1">
    <source>
        <dbReference type="ARBA" id="ARBA00004439"/>
    </source>
</evidence>
<dbReference type="GO" id="GO:0140359">
    <property type="term" value="F:ABC-type transporter activity"/>
    <property type="evidence" value="ECO:0007669"/>
    <property type="project" value="InterPro"/>
</dbReference>
<protein>
    <recommendedName>
        <fullName evidence="14">ABC transporter domain-containing protein</fullName>
    </recommendedName>
</protein>
<dbReference type="GO" id="GO:0016887">
    <property type="term" value="F:ATP hydrolysis activity"/>
    <property type="evidence" value="ECO:0007669"/>
    <property type="project" value="InterPro"/>
</dbReference>
<reference evidence="15 16" key="1">
    <citation type="submission" date="2024-05" db="EMBL/GenBank/DDBJ databases">
        <title>A high-quality chromosomal-level genome assembly of Topmouth culter (Culter alburnus).</title>
        <authorList>
            <person name="Zhao H."/>
        </authorList>
    </citation>
    <scope>NUCLEOTIDE SEQUENCE [LARGE SCALE GENOMIC DNA]</scope>
    <source>
        <strain evidence="15">CATC2023</strain>
        <tissue evidence="15">Muscle</tissue>
    </source>
</reference>
<proteinExistence type="predicted"/>
<evidence type="ECO:0000256" key="6">
    <source>
        <dbReference type="ARBA" id="ARBA00022840"/>
    </source>
</evidence>
<keyword evidence="9" id="KW-0445">Lipid transport</keyword>
<feature type="compositionally biased region" description="Acidic residues" evidence="12">
    <location>
        <begin position="6388"/>
        <end position="6400"/>
    </location>
</feature>
<keyword evidence="4" id="KW-0677">Repeat</keyword>
<evidence type="ECO:0000256" key="4">
    <source>
        <dbReference type="ARBA" id="ARBA00022737"/>
    </source>
</evidence>
<accession>A0AAW2A8U0</accession>